<dbReference type="Gene3D" id="1.20.1250.20">
    <property type="entry name" value="MFS general substrate transporter like domains"/>
    <property type="match status" value="1"/>
</dbReference>
<dbReference type="SUPFAM" id="SSF103473">
    <property type="entry name" value="MFS general substrate transporter"/>
    <property type="match status" value="1"/>
</dbReference>
<organism evidence="2 3">
    <name type="scientific">Effrenium voratum</name>
    <dbReference type="NCBI Taxonomy" id="2562239"/>
    <lineage>
        <taxon>Eukaryota</taxon>
        <taxon>Sar</taxon>
        <taxon>Alveolata</taxon>
        <taxon>Dinophyceae</taxon>
        <taxon>Suessiales</taxon>
        <taxon>Symbiodiniaceae</taxon>
        <taxon>Effrenium</taxon>
    </lineage>
</organism>
<evidence type="ECO:0000256" key="1">
    <source>
        <dbReference type="SAM" id="Phobius"/>
    </source>
</evidence>
<protein>
    <recommendedName>
        <fullName evidence="4">Major facilitator superfamily (MFS) profile domain-containing protein</fullName>
    </recommendedName>
</protein>
<gene>
    <name evidence="2" type="ORF">EVOR1521_LOCUS30415</name>
</gene>
<feature type="transmembrane region" description="Helical" evidence="1">
    <location>
        <begin position="12"/>
        <end position="30"/>
    </location>
</feature>
<evidence type="ECO:0000313" key="2">
    <source>
        <dbReference type="EMBL" id="CAJ1409258.1"/>
    </source>
</evidence>
<reference evidence="2" key="1">
    <citation type="submission" date="2023-08" db="EMBL/GenBank/DDBJ databases">
        <authorList>
            <person name="Chen Y."/>
            <person name="Shah S."/>
            <person name="Dougan E. K."/>
            <person name="Thang M."/>
            <person name="Chan C."/>
        </authorList>
    </citation>
    <scope>NUCLEOTIDE SEQUENCE</scope>
</reference>
<feature type="transmembrane region" description="Helical" evidence="1">
    <location>
        <begin position="42"/>
        <end position="62"/>
    </location>
</feature>
<keyword evidence="1" id="KW-1133">Transmembrane helix</keyword>
<dbReference type="Proteomes" id="UP001178507">
    <property type="component" value="Unassembled WGS sequence"/>
</dbReference>
<keyword evidence="1" id="KW-0472">Membrane</keyword>
<keyword evidence="3" id="KW-1185">Reference proteome</keyword>
<evidence type="ECO:0008006" key="4">
    <source>
        <dbReference type="Google" id="ProtNLM"/>
    </source>
</evidence>
<name>A0AA36JQG6_9DINO</name>
<dbReference type="AlphaFoldDB" id="A0AA36JQG6"/>
<dbReference type="EMBL" id="CAUJNA010003760">
    <property type="protein sequence ID" value="CAJ1409258.1"/>
    <property type="molecule type" value="Genomic_DNA"/>
</dbReference>
<sequence length="99" mass="10897">MTYLRKTGLKIYLTTLACVMLLFIIGGNNHHRHWVFDVCLYAGYYGVKMAPNLGFVLIYQVANEIYPTEARTTGCGVCLAAGRMAALLGPLVYEGSLGF</sequence>
<dbReference type="InterPro" id="IPR036259">
    <property type="entry name" value="MFS_trans_sf"/>
</dbReference>
<accession>A0AA36JQG6</accession>
<comment type="caution">
    <text evidence="2">The sequence shown here is derived from an EMBL/GenBank/DDBJ whole genome shotgun (WGS) entry which is preliminary data.</text>
</comment>
<proteinExistence type="predicted"/>
<keyword evidence="1" id="KW-0812">Transmembrane</keyword>
<evidence type="ECO:0000313" key="3">
    <source>
        <dbReference type="Proteomes" id="UP001178507"/>
    </source>
</evidence>